<dbReference type="EMBL" id="LXQA011105739">
    <property type="protein sequence ID" value="MCI85051.1"/>
    <property type="molecule type" value="Genomic_DNA"/>
</dbReference>
<sequence>VTFRSILHLKIKKRPLSRVLSTHLLTGECLLVFAMHLAHSSDA</sequence>
<name>A0A392VDL0_9FABA</name>
<protein>
    <submittedName>
        <fullName evidence="1">Uncharacterized protein</fullName>
    </submittedName>
</protein>
<proteinExistence type="predicted"/>
<reference evidence="1 2" key="1">
    <citation type="journal article" date="2018" name="Front. Plant Sci.">
        <title>Red Clover (Trifolium pratense) and Zigzag Clover (T. medium) - A Picture of Genomic Similarities and Differences.</title>
        <authorList>
            <person name="Dluhosova J."/>
            <person name="Istvanek J."/>
            <person name="Nedelnik J."/>
            <person name="Repkova J."/>
        </authorList>
    </citation>
    <scope>NUCLEOTIDE SEQUENCE [LARGE SCALE GENOMIC DNA]</scope>
    <source>
        <strain evidence="2">cv. 10/8</strain>
        <tissue evidence="1">Leaf</tissue>
    </source>
</reference>
<accession>A0A392VDL0</accession>
<comment type="caution">
    <text evidence="1">The sequence shown here is derived from an EMBL/GenBank/DDBJ whole genome shotgun (WGS) entry which is preliminary data.</text>
</comment>
<evidence type="ECO:0000313" key="1">
    <source>
        <dbReference type="EMBL" id="MCI85051.1"/>
    </source>
</evidence>
<dbReference type="AlphaFoldDB" id="A0A392VDL0"/>
<dbReference type="Proteomes" id="UP000265520">
    <property type="component" value="Unassembled WGS sequence"/>
</dbReference>
<feature type="non-terminal residue" evidence="1">
    <location>
        <position position="1"/>
    </location>
</feature>
<keyword evidence="2" id="KW-1185">Reference proteome</keyword>
<organism evidence="1 2">
    <name type="scientific">Trifolium medium</name>
    <dbReference type="NCBI Taxonomy" id="97028"/>
    <lineage>
        <taxon>Eukaryota</taxon>
        <taxon>Viridiplantae</taxon>
        <taxon>Streptophyta</taxon>
        <taxon>Embryophyta</taxon>
        <taxon>Tracheophyta</taxon>
        <taxon>Spermatophyta</taxon>
        <taxon>Magnoliopsida</taxon>
        <taxon>eudicotyledons</taxon>
        <taxon>Gunneridae</taxon>
        <taxon>Pentapetalae</taxon>
        <taxon>rosids</taxon>
        <taxon>fabids</taxon>
        <taxon>Fabales</taxon>
        <taxon>Fabaceae</taxon>
        <taxon>Papilionoideae</taxon>
        <taxon>50 kb inversion clade</taxon>
        <taxon>NPAAA clade</taxon>
        <taxon>Hologalegina</taxon>
        <taxon>IRL clade</taxon>
        <taxon>Trifolieae</taxon>
        <taxon>Trifolium</taxon>
    </lineage>
</organism>
<evidence type="ECO:0000313" key="2">
    <source>
        <dbReference type="Proteomes" id="UP000265520"/>
    </source>
</evidence>